<reference evidence="1 2" key="1">
    <citation type="submission" date="2022-11" db="EMBL/GenBank/DDBJ databases">
        <title>Brucella sp. YY2X, whole genome shotgun sequencing project.</title>
        <authorList>
            <person name="Yang Y."/>
        </authorList>
    </citation>
    <scope>NUCLEOTIDE SEQUENCE [LARGE SCALE GENOMIC DNA]</scope>
    <source>
        <strain evidence="1 2">YY2X</strain>
    </source>
</reference>
<dbReference type="RefSeq" id="WP_265986181.1">
    <property type="nucleotide sequence ID" value="NZ_JAPHAV010000011.1"/>
</dbReference>
<evidence type="ECO:0008006" key="3">
    <source>
        <dbReference type="Google" id="ProtNLM"/>
    </source>
</evidence>
<proteinExistence type="predicted"/>
<evidence type="ECO:0000313" key="1">
    <source>
        <dbReference type="EMBL" id="MCX2698469.1"/>
    </source>
</evidence>
<dbReference type="Proteomes" id="UP001301216">
    <property type="component" value="Unassembled WGS sequence"/>
</dbReference>
<comment type="caution">
    <text evidence="1">The sequence shown here is derived from an EMBL/GenBank/DDBJ whole genome shotgun (WGS) entry which is preliminary data.</text>
</comment>
<keyword evidence="2" id="KW-1185">Reference proteome</keyword>
<gene>
    <name evidence="1" type="ORF">OPR82_17160</name>
</gene>
<evidence type="ECO:0000313" key="2">
    <source>
        <dbReference type="Proteomes" id="UP001301216"/>
    </source>
</evidence>
<organism evidence="1 2">
    <name type="scientific">Ochrobactrum chromiisoli</name>
    <dbReference type="NCBI Taxonomy" id="2993941"/>
    <lineage>
        <taxon>Bacteria</taxon>
        <taxon>Pseudomonadati</taxon>
        <taxon>Pseudomonadota</taxon>
        <taxon>Alphaproteobacteria</taxon>
        <taxon>Hyphomicrobiales</taxon>
        <taxon>Brucellaceae</taxon>
        <taxon>Brucella/Ochrobactrum group</taxon>
        <taxon>Ochrobactrum</taxon>
    </lineage>
</organism>
<protein>
    <recommendedName>
        <fullName evidence="3">Nodulation protein NolU</fullName>
    </recommendedName>
</protein>
<dbReference type="EMBL" id="JAPHAV010000011">
    <property type="protein sequence ID" value="MCX2698469.1"/>
    <property type="molecule type" value="Genomic_DNA"/>
</dbReference>
<accession>A0ABT3QS74</accession>
<name>A0ABT3QS74_9HYPH</name>
<sequence length="194" mass="20984">MGGVANSVHPQRVAACFGAGGSGIFVKKLMQESRFTGRLEALLRQHYHLEETDGAGDPVDRALAALSLSELEALAFRAGIIFRARVFIQEIRGPVLAAFAARFGDEALEDARLHHDLAGERALIHDLDALEKAIRDEGRACLAAWIATLPEPLSKELCLKWPDDASIPSTSDPDILEHGPAIVRRLGEKMGQAS</sequence>